<dbReference type="PANTHER" id="PTHR34194:SF2">
    <property type="entry name" value="F14J8.16 PROTEIN"/>
    <property type="match status" value="1"/>
</dbReference>
<evidence type="ECO:0000256" key="1">
    <source>
        <dbReference type="SAM" id="MobiDB-lite"/>
    </source>
</evidence>
<keyword evidence="3" id="KW-1185">Reference proteome</keyword>
<feature type="compositionally biased region" description="Polar residues" evidence="1">
    <location>
        <begin position="239"/>
        <end position="252"/>
    </location>
</feature>
<proteinExistence type="predicted"/>
<comment type="caution">
    <text evidence="2">The sequence shown here is derived from an EMBL/GenBank/DDBJ whole genome shotgun (WGS) entry which is preliminary data.</text>
</comment>
<dbReference type="AlphaFoldDB" id="A0A2H5PI90"/>
<dbReference type="PANTHER" id="PTHR34194">
    <property type="entry name" value="F14J8.16 PROTEIN"/>
    <property type="match status" value="1"/>
</dbReference>
<protein>
    <submittedName>
        <fullName evidence="2">Uncharacterized protein</fullName>
    </submittedName>
</protein>
<evidence type="ECO:0000313" key="3">
    <source>
        <dbReference type="Proteomes" id="UP000236630"/>
    </source>
</evidence>
<accession>A0A2H5PI90</accession>
<reference evidence="2 3" key="1">
    <citation type="journal article" date="2017" name="Front. Genet.">
        <title>Draft sequencing of the heterozygous diploid genome of Satsuma (Citrus unshiu Marc.) using a hybrid assembly approach.</title>
        <authorList>
            <person name="Shimizu T."/>
            <person name="Tanizawa Y."/>
            <person name="Mochizuki T."/>
            <person name="Nagasaki H."/>
            <person name="Yoshioka T."/>
            <person name="Toyoda A."/>
            <person name="Fujiyama A."/>
            <person name="Kaminuma E."/>
            <person name="Nakamura Y."/>
        </authorList>
    </citation>
    <scope>NUCLEOTIDE SEQUENCE [LARGE SCALE GENOMIC DNA]</scope>
    <source>
        <strain evidence="3">cv. Miyagawa wase</strain>
    </source>
</reference>
<feature type="region of interest" description="Disordered" evidence="1">
    <location>
        <begin position="199"/>
        <end position="259"/>
    </location>
</feature>
<dbReference type="Proteomes" id="UP000236630">
    <property type="component" value="Unassembled WGS sequence"/>
</dbReference>
<name>A0A2H5PI90_CITUN</name>
<evidence type="ECO:0000313" key="2">
    <source>
        <dbReference type="EMBL" id="GAY52078.1"/>
    </source>
</evidence>
<dbReference type="EMBL" id="BDQV01000077">
    <property type="protein sequence ID" value="GAY52078.1"/>
    <property type="molecule type" value="Genomic_DNA"/>
</dbReference>
<organism evidence="2 3">
    <name type="scientific">Citrus unshiu</name>
    <name type="common">Satsuma mandarin</name>
    <name type="synonym">Citrus nobilis var. unshiu</name>
    <dbReference type="NCBI Taxonomy" id="55188"/>
    <lineage>
        <taxon>Eukaryota</taxon>
        <taxon>Viridiplantae</taxon>
        <taxon>Streptophyta</taxon>
        <taxon>Embryophyta</taxon>
        <taxon>Tracheophyta</taxon>
        <taxon>Spermatophyta</taxon>
        <taxon>Magnoliopsida</taxon>
        <taxon>eudicotyledons</taxon>
        <taxon>Gunneridae</taxon>
        <taxon>Pentapetalae</taxon>
        <taxon>rosids</taxon>
        <taxon>malvids</taxon>
        <taxon>Sapindales</taxon>
        <taxon>Rutaceae</taxon>
        <taxon>Aurantioideae</taxon>
        <taxon>Citrus</taxon>
    </lineage>
</organism>
<gene>
    <name evidence="2" type="ORF">CUMW_139190</name>
</gene>
<sequence length="465" mass="52926">MGLVSRGKNASDSVGKLKGGDSEFALDLRLGRQWKRRGLNLGLGSSSRKALKKIVNQSNGNNDAPVEAVNVDSDYDKYLNYWERNLDFDVVGGTDARCMYYSDDGGGGGDNIKGVPDADYIVVLDNLKKGGKWCVDYAGGSNDEDNFSDVFDPHYLMFLNHLKKDGKSYVLELASDNSDNKTSIVVKYENPETVLRNNLGRKKCESSRRVQRSTIGRKKLESSGRGLGSNSRRQKTKSLRLTSRSNIGTRQTESPRKVIWSNSRGRKTECFRETLRSQLKRRSNEGMSELSHESLLEFMKFVKDGQHMVYVRNNGKEVAYLESDSDSEVVVLDHNPFSDENDTLFVAIGDEGCREIITRSSQYEFREKLKEILLKPYDRKECNRRRLEASCRKPLEHDGERLDSDGKSYLDYYPDLAALIEQARRDKPRILNLLRGLFYYLQNLSHEGQFKPWLDSECLSILPPT</sequence>
<dbReference type="STRING" id="55188.A0A2H5PI90"/>